<name>A0A3P7NJG7_DIBLA</name>
<gene>
    <name evidence="1" type="ORF">DILT_LOCUS16570</name>
</gene>
<protein>
    <submittedName>
        <fullName evidence="1">Uncharacterized protein</fullName>
    </submittedName>
</protein>
<proteinExistence type="predicted"/>
<organism evidence="1 2">
    <name type="scientific">Dibothriocephalus latus</name>
    <name type="common">Fish tapeworm</name>
    <name type="synonym">Diphyllobothrium latum</name>
    <dbReference type="NCBI Taxonomy" id="60516"/>
    <lineage>
        <taxon>Eukaryota</taxon>
        <taxon>Metazoa</taxon>
        <taxon>Spiralia</taxon>
        <taxon>Lophotrochozoa</taxon>
        <taxon>Platyhelminthes</taxon>
        <taxon>Cestoda</taxon>
        <taxon>Eucestoda</taxon>
        <taxon>Diphyllobothriidea</taxon>
        <taxon>Diphyllobothriidae</taxon>
        <taxon>Dibothriocephalus</taxon>
    </lineage>
</organism>
<dbReference type="Proteomes" id="UP000281553">
    <property type="component" value="Unassembled WGS sequence"/>
</dbReference>
<dbReference type="AlphaFoldDB" id="A0A3P7NJG7"/>
<keyword evidence="2" id="KW-1185">Reference proteome</keyword>
<sequence length="154" mass="16569">MAPEIYEVLKKYDSEGLVPFCNACKSSILGEHAADTHTDTADEDKALEQDATNSDAAMPDTIPVPATAPIENLHHGDPPLVLPATLIDENAGWNTLKPTNKRAELQRVPKASTSKVSASISKALRATNDPTDRKKSLLFFNVSESEGVDAETRA</sequence>
<dbReference type="EMBL" id="UYRU01085702">
    <property type="protein sequence ID" value="VDN34667.1"/>
    <property type="molecule type" value="Genomic_DNA"/>
</dbReference>
<evidence type="ECO:0000313" key="2">
    <source>
        <dbReference type="Proteomes" id="UP000281553"/>
    </source>
</evidence>
<evidence type="ECO:0000313" key="1">
    <source>
        <dbReference type="EMBL" id="VDN34667.1"/>
    </source>
</evidence>
<accession>A0A3P7NJG7</accession>
<reference evidence="1 2" key="1">
    <citation type="submission" date="2018-11" db="EMBL/GenBank/DDBJ databases">
        <authorList>
            <consortium name="Pathogen Informatics"/>
        </authorList>
    </citation>
    <scope>NUCLEOTIDE SEQUENCE [LARGE SCALE GENOMIC DNA]</scope>
</reference>